<sequence length="371" mass="36258">MARETIDDVVRAGRVVAANAMIMSTSVAQFPVVRASNLAALEAIQASTMSITEPAARLAAEQAAVATFVSTQLQPSLELLKPPVANLGVPVLGHTGGGVLEAASVGQGRERVEVSTIAGNPGGPAASIGNGGMGAESNAAANAAGRGTEAAVQTAGAQPAAVQANPASGAPQQVSALTASHGGTGTGVTGNLVTQPAGVNTAIDNGRGVGVGANIHNQPAHSRTATGQVGHLSAGAPTGGGAPGSFFGRGFSGTGMGRGGHPTQNIGSGSGNQRLPQLPLQAQQAALAKEAAFKAGTGSQAGMMGAAGAPGRGGAMGGMASGGHKGRGGGAGRAALFSYSKEDKEYFKRLFLGGIVRPEGKRTVRRVITRG</sequence>
<name>A0A9D1UP98_9CORY</name>
<dbReference type="AlphaFoldDB" id="A0A9D1UP98"/>
<comment type="caution">
    <text evidence="2">The sequence shown here is derived from an EMBL/GenBank/DDBJ whole genome shotgun (WGS) entry which is preliminary data.</text>
</comment>
<feature type="compositionally biased region" description="Polar residues" evidence="1">
    <location>
        <begin position="218"/>
        <end position="227"/>
    </location>
</feature>
<evidence type="ECO:0000313" key="2">
    <source>
        <dbReference type="EMBL" id="HIW95052.1"/>
    </source>
</evidence>
<dbReference type="EMBL" id="DXFZ01000010">
    <property type="protein sequence ID" value="HIW95052.1"/>
    <property type="molecule type" value="Genomic_DNA"/>
</dbReference>
<feature type="compositionally biased region" description="Gly residues" evidence="1">
    <location>
        <begin position="250"/>
        <end position="260"/>
    </location>
</feature>
<gene>
    <name evidence="2" type="ORF">H9867_00975</name>
</gene>
<accession>A0A9D1UP98</accession>
<dbReference type="Proteomes" id="UP000824189">
    <property type="component" value="Unassembled WGS sequence"/>
</dbReference>
<evidence type="ECO:0000313" key="3">
    <source>
        <dbReference type="Proteomes" id="UP000824189"/>
    </source>
</evidence>
<feature type="region of interest" description="Disordered" evidence="1">
    <location>
        <begin position="218"/>
        <end position="275"/>
    </location>
</feature>
<evidence type="ECO:0000256" key="1">
    <source>
        <dbReference type="SAM" id="MobiDB-lite"/>
    </source>
</evidence>
<reference evidence="2" key="2">
    <citation type="submission" date="2021-04" db="EMBL/GenBank/DDBJ databases">
        <authorList>
            <person name="Gilroy R."/>
        </authorList>
    </citation>
    <scope>NUCLEOTIDE SEQUENCE</scope>
    <source>
        <strain evidence="2">4376</strain>
    </source>
</reference>
<reference evidence="2" key="1">
    <citation type="journal article" date="2021" name="PeerJ">
        <title>Extensive microbial diversity within the chicken gut microbiome revealed by metagenomics and culture.</title>
        <authorList>
            <person name="Gilroy R."/>
            <person name="Ravi A."/>
            <person name="Getino M."/>
            <person name="Pursley I."/>
            <person name="Horton D.L."/>
            <person name="Alikhan N.F."/>
            <person name="Baker D."/>
            <person name="Gharbi K."/>
            <person name="Hall N."/>
            <person name="Watson M."/>
            <person name="Adriaenssens E.M."/>
            <person name="Foster-Nyarko E."/>
            <person name="Jarju S."/>
            <person name="Secka A."/>
            <person name="Antonio M."/>
            <person name="Oren A."/>
            <person name="Chaudhuri R.R."/>
            <person name="La Ragione R."/>
            <person name="Hildebrand F."/>
            <person name="Pallen M.J."/>
        </authorList>
    </citation>
    <scope>NUCLEOTIDE SEQUENCE</scope>
    <source>
        <strain evidence="2">4376</strain>
    </source>
</reference>
<proteinExistence type="predicted"/>
<protein>
    <submittedName>
        <fullName evidence="2">Uncharacterized protein</fullName>
    </submittedName>
</protein>
<organism evidence="2 3">
    <name type="scientific">Candidatus Corynebacterium gallistercoris</name>
    <dbReference type="NCBI Taxonomy" id="2838530"/>
    <lineage>
        <taxon>Bacteria</taxon>
        <taxon>Bacillati</taxon>
        <taxon>Actinomycetota</taxon>
        <taxon>Actinomycetes</taxon>
        <taxon>Mycobacteriales</taxon>
        <taxon>Corynebacteriaceae</taxon>
        <taxon>Corynebacterium</taxon>
    </lineage>
</organism>
<feature type="compositionally biased region" description="Polar residues" evidence="1">
    <location>
        <begin position="262"/>
        <end position="274"/>
    </location>
</feature>